<proteinExistence type="predicted"/>
<keyword evidence="6" id="KW-0812">Transmembrane</keyword>
<evidence type="ECO:0000313" key="9">
    <source>
        <dbReference type="Proteomes" id="UP000327013"/>
    </source>
</evidence>
<evidence type="ECO:0000259" key="7">
    <source>
        <dbReference type="PROSITE" id="PS51914"/>
    </source>
</evidence>
<evidence type="ECO:0000256" key="1">
    <source>
        <dbReference type="ARBA" id="ARBA00022387"/>
    </source>
</evidence>
<keyword evidence="9" id="KW-1185">Reference proteome</keyword>
<dbReference type="InterPro" id="IPR039794">
    <property type="entry name" value="Gtb1-like"/>
</dbReference>
<dbReference type="InterPro" id="IPR036607">
    <property type="entry name" value="PRKCSH"/>
</dbReference>
<dbReference type="OrthoDB" id="28322at2759"/>
<evidence type="ECO:0000256" key="3">
    <source>
        <dbReference type="ARBA" id="ARBA00022824"/>
    </source>
</evidence>
<dbReference type="Gene3D" id="2.70.130.10">
    <property type="entry name" value="Mannose-6-phosphate receptor binding domain"/>
    <property type="match status" value="1"/>
</dbReference>
<gene>
    <name evidence="8" type="ORF">FH972_009535</name>
</gene>
<dbReference type="InterPro" id="IPR009011">
    <property type="entry name" value="Man6P_isomerase_rcpt-bd_dom_sf"/>
</dbReference>
<evidence type="ECO:0000256" key="4">
    <source>
        <dbReference type="ARBA" id="ARBA00023157"/>
    </source>
</evidence>
<reference evidence="8 9" key="1">
    <citation type="submission" date="2019-06" db="EMBL/GenBank/DDBJ databases">
        <title>A chromosomal-level reference genome of Carpinus fangiana (Coryloideae, Betulaceae).</title>
        <authorList>
            <person name="Yang X."/>
            <person name="Wang Z."/>
            <person name="Zhang L."/>
            <person name="Hao G."/>
            <person name="Liu J."/>
            <person name="Yang Y."/>
        </authorList>
    </citation>
    <scope>NUCLEOTIDE SEQUENCE [LARGE SCALE GENOMIC DNA]</scope>
    <source>
        <strain evidence="8">Cfa_2016G</strain>
        <tissue evidence="8">Leaf</tissue>
    </source>
</reference>
<dbReference type="GO" id="GO:0017177">
    <property type="term" value="C:glucosidase II complex"/>
    <property type="evidence" value="ECO:0007669"/>
    <property type="project" value="TreeGrafter"/>
</dbReference>
<evidence type="ECO:0000256" key="5">
    <source>
        <dbReference type="SAM" id="MobiDB-lite"/>
    </source>
</evidence>
<keyword evidence="6" id="KW-1133">Transmembrane helix</keyword>
<dbReference type="Pfam" id="PF13015">
    <property type="entry name" value="PRKCSH_1"/>
    <property type="match status" value="1"/>
</dbReference>
<dbReference type="PANTHER" id="PTHR12630">
    <property type="entry name" value="N-LINKED OLIGOSACCHARIDE PROCESSING"/>
    <property type="match status" value="1"/>
</dbReference>
<dbReference type="EMBL" id="CM017324">
    <property type="protein sequence ID" value="KAE8036903.1"/>
    <property type="molecule type" value="Genomic_DNA"/>
</dbReference>
<keyword evidence="2" id="KW-0732">Signal</keyword>
<name>A0A660KKM2_9ROSI</name>
<dbReference type="Pfam" id="PF12999">
    <property type="entry name" value="PRKCSH-like"/>
    <property type="match status" value="1"/>
</dbReference>
<dbReference type="Proteomes" id="UP000327013">
    <property type="component" value="Chromosome 4"/>
</dbReference>
<organism evidence="8 9">
    <name type="scientific">Carpinus fangiana</name>
    <dbReference type="NCBI Taxonomy" id="176857"/>
    <lineage>
        <taxon>Eukaryota</taxon>
        <taxon>Viridiplantae</taxon>
        <taxon>Streptophyta</taxon>
        <taxon>Embryophyta</taxon>
        <taxon>Tracheophyta</taxon>
        <taxon>Spermatophyta</taxon>
        <taxon>Magnoliopsida</taxon>
        <taxon>eudicotyledons</taxon>
        <taxon>Gunneridae</taxon>
        <taxon>Pentapetalae</taxon>
        <taxon>rosids</taxon>
        <taxon>fabids</taxon>
        <taxon>Fagales</taxon>
        <taxon>Betulaceae</taxon>
        <taxon>Carpinus</taxon>
    </lineage>
</organism>
<dbReference type="CDD" id="cd00112">
    <property type="entry name" value="LDLa"/>
    <property type="match status" value="1"/>
</dbReference>
<dbReference type="AlphaFoldDB" id="A0A660KKM2"/>
<dbReference type="InterPro" id="IPR044865">
    <property type="entry name" value="MRH_dom"/>
</dbReference>
<evidence type="ECO:0000256" key="6">
    <source>
        <dbReference type="SAM" id="Phobius"/>
    </source>
</evidence>
<feature type="compositionally biased region" description="Polar residues" evidence="5">
    <location>
        <begin position="385"/>
        <end position="396"/>
    </location>
</feature>
<dbReference type="InterPro" id="IPR002172">
    <property type="entry name" value="LDrepeatLR_classA_rpt"/>
</dbReference>
<evidence type="ECO:0000256" key="2">
    <source>
        <dbReference type="ARBA" id="ARBA00022729"/>
    </source>
</evidence>
<dbReference type="PROSITE" id="PS51914">
    <property type="entry name" value="MRH"/>
    <property type="match status" value="1"/>
</dbReference>
<evidence type="ECO:0000313" key="8">
    <source>
        <dbReference type="EMBL" id="KAE8036903.1"/>
    </source>
</evidence>
<feature type="compositionally biased region" description="Basic and acidic residues" evidence="5">
    <location>
        <begin position="418"/>
        <end position="441"/>
    </location>
</feature>
<protein>
    <recommendedName>
        <fullName evidence="1">Glucosidase 2 subunit beta</fullName>
    </recommendedName>
</protein>
<feature type="domain" description="MRH" evidence="7">
    <location>
        <begin position="577"/>
        <end position="672"/>
    </location>
</feature>
<feature type="region of interest" description="Disordered" evidence="5">
    <location>
        <begin position="262"/>
        <end position="504"/>
    </location>
</feature>
<keyword evidence="6" id="KW-0472">Membrane</keyword>
<dbReference type="InterPro" id="IPR028146">
    <property type="entry name" value="PRKCSH_N"/>
</dbReference>
<feature type="compositionally biased region" description="Acidic residues" evidence="5">
    <location>
        <begin position="458"/>
        <end position="480"/>
    </location>
</feature>
<keyword evidence="3" id="KW-0256">Endoplasmic reticulum</keyword>
<dbReference type="GO" id="GO:0006491">
    <property type="term" value="P:N-glycan processing"/>
    <property type="evidence" value="ECO:0007669"/>
    <property type="project" value="TreeGrafter"/>
</dbReference>
<accession>A0A660KKM2</accession>
<dbReference type="SUPFAM" id="SSF50911">
    <property type="entry name" value="Mannose 6-phosphate receptor domain"/>
    <property type="match status" value="1"/>
</dbReference>
<sequence>MKKAKEKKKTCSTCFRQQKYFRGFTSKSICCIPALEELRGLLLLRSWSASSIVSTVTGGPPKLMWLYDNNEALSNSYPGSERRHVATKMKKMKLNMMDLGLISLVLWVFFLRSPVAVRSVLASLKDPFIGIAPEDEKYYKTSSDLIKCTSACPAGKFYCRNAGHAPLFLYSSRVNDGICDCCDGSDEYDGKVKCPNTCWEAGKVARDKLNKKIATYQEGVTLRKQEVERAKLGLAKDEAELSKLKDEEKILKGLVQQLKERKEEIEKAEEKERLQKEKDEKERKEAEEKANKEENKAAQEANPDKTAAVENTDSEEQPTESMHDDEIGLLEDSSSYQDVAKDNDEPAAEVENSDTSGSEGSLVNEVEQPAAEAKEESAVLPDSGSKGNDVSENTEGLSKEELGRLVASRWTGENTAKQTEEVDATKDNDHEEMPGGTHGEESDGYASETDNDNGRYDDDNDDVEDEVDEDLGEEDHDDHDDSSSSYNSDSEIESDLSDITTPSNPSWLEKIQKTVQNILRAVNLFQTPVNQSEAAHVRKEYDESSAKLSKIESRISSLSQKLKHDFGPEKEFYSFYGRCFEGKQNKYVYKVCPYKQASQEEGHATTRLGRWDKFEDSYRVMIFSNGDKCWNGPDRSLKVKLRCGLQNEVADVDEPSRCEYVALLSTPALCLEEKLKELQHKLELMNKEQPQSHDEL</sequence>
<keyword evidence="4" id="KW-1015">Disulfide bond</keyword>
<feature type="compositionally biased region" description="Basic and acidic residues" evidence="5">
    <location>
        <begin position="262"/>
        <end position="297"/>
    </location>
</feature>
<dbReference type="PANTHER" id="PTHR12630:SF1">
    <property type="entry name" value="GLUCOSIDASE 2 SUBUNIT BETA"/>
    <property type="match status" value="1"/>
</dbReference>
<feature type="transmembrane region" description="Helical" evidence="6">
    <location>
        <begin position="92"/>
        <end position="110"/>
    </location>
</feature>